<evidence type="ECO:0000313" key="1">
    <source>
        <dbReference type="EMBL" id="EKO17500.1"/>
    </source>
</evidence>
<name>A0A0E2B9D4_9LEPT</name>
<dbReference type="EMBL" id="AHMY02000010">
    <property type="protein sequence ID" value="EKO17500.1"/>
    <property type="molecule type" value="Genomic_DNA"/>
</dbReference>
<proteinExistence type="predicted"/>
<evidence type="ECO:0000313" key="2">
    <source>
        <dbReference type="Proteomes" id="UP000006253"/>
    </source>
</evidence>
<sequence>MEKIEVEFVKRHNLKIEEVRQIEIIKQKEKSKILEFPKRSIWNTEKIRKLYEKLFFQ</sequence>
<reference evidence="1 2" key="1">
    <citation type="submission" date="2012-10" db="EMBL/GenBank/DDBJ databases">
        <authorList>
            <person name="Harkins D.M."/>
            <person name="Durkin A.S."/>
            <person name="Brinkac L.M."/>
            <person name="Selengut J.D."/>
            <person name="Sanka R."/>
            <person name="DePew J."/>
            <person name="Purushe J."/>
            <person name="Peacock S.J."/>
            <person name="Thaipadungpanit J."/>
            <person name="Wuthiekanun V.W."/>
            <person name="Day N.P."/>
            <person name="Vinetz J.M."/>
            <person name="Sutton G.G."/>
            <person name="Nelson W.C."/>
            <person name="Fouts D.E."/>
        </authorList>
    </citation>
    <scope>NUCLEOTIDE SEQUENCE [LARGE SCALE GENOMIC DNA]</scope>
    <source>
        <strain evidence="1 2">H1</strain>
    </source>
</reference>
<dbReference type="AlphaFoldDB" id="A0A0E2B9D4"/>
<protein>
    <submittedName>
        <fullName evidence="1">Uncharacterized protein</fullName>
    </submittedName>
</protein>
<accession>A0A0E2B9D4</accession>
<dbReference type="Proteomes" id="UP000006253">
    <property type="component" value="Unassembled WGS sequence"/>
</dbReference>
<gene>
    <name evidence="1" type="ORF">LEP1GSC081_0439</name>
</gene>
<comment type="caution">
    <text evidence="1">The sequence shown here is derived from an EMBL/GenBank/DDBJ whole genome shotgun (WGS) entry which is preliminary data.</text>
</comment>
<organism evidence="1 2">
    <name type="scientific">Leptospira kirschneri str. H1</name>
    <dbReference type="NCBI Taxonomy" id="1049966"/>
    <lineage>
        <taxon>Bacteria</taxon>
        <taxon>Pseudomonadati</taxon>
        <taxon>Spirochaetota</taxon>
        <taxon>Spirochaetia</taxon>
        <taxon>Leptospirales</taxon>
        <taxon>Leptospiraceae</taxon>
        <taxon>Leptospira</taxon>
    </lineage>
</organism>